<dbReference type="EMBL" id="CAJNYD010000156">
    <property type="protein sequence ID" value="CAF3223775.1"/>
    <property type="molecule type" value="Genomic_DNA"/>
</dbReference>
<keyword evidence="1" id="KW-1133">Transmembrane helix</keyword>
<feature type="transmembrane region" description="Helical" evidence="1">
    <location>
        <begin position="68"/>
        <end position="90"/>
    </location>
</feature>
<keyword evidence="1" id="KW-0472">Membrane</keyword>
<feature type="transmembrane region" description="Helical" evidence="1">
    <location>
        <begin position="38"/>
        <end position="62"/>
    </location>
</feature>
<proteinExistence type="predicted"/>
<name>A0A817R477_9BILA</name>
<dbReference type="AlphaFoldDB" id="A0A817R477"/>
<accession>A0A817R477</accession>
<evidence type="ECO:0000313" key="2">
    <source>
        <dbReference type="EMBL" id="CAF3223775.1"/>
    </source>
</evidence>
<reference evidence="2" key="1">
    <citation type="submission" date="2021-02" db="EMBL/GenBank/DDBJ databases">
        <authorList>
            <person name="Nowell W R."/>
        </authorList>
    </citation>
    <scope>NUCLEOTIDE SEQUENCE</scope>
</reference>
<comment type="caution">
    <text evidence="2">The sequence shown here is derived from an EMBL/GenBank/DDBJ whole genome shotgun (WGS) entry which is preliminary data.</text>
</comment>
<sequence length="127" mass="15082">MGLYAFGSLQWCFIYHVTRIRRNSTIQKSQIQHRSMPITSVVTTVLFLIMTMPATLCLALFFRTMSYFILLLFDSILYTYHVLLSFIIYITTFNEFRKEAFVLFIPDRWYKVQPAVFRLTEARNVGK</sequence>
<protein>
    <submittedName>
        <fullName evidence="2">Uncharacterized protein</fullName>
    </submittedName>
</protein>
<organism evidence="2 3">
    <name type="scientific">Rotaria socialis</name>
    <dbReference type="NCBI Taxonomy" id="392032"/>
    <lineage>
        <taxon>Eukaryota</taxon>
        <taxon>Metazoa</taxon>
        <taxon>Spiralia</taxon>
        <taxon>Gnathifera</taxon>
        <taxon>Rotifera</taxon>
        <taxon>Eurotatoria</taxon>
        <taxon>Bdelloidea</taxon>
        <taxon>Philodinida</taxon>
        <taxon>Philodinidae</taxon>
        <taxon>Rotaria</taxon>
    </lineage>
</organism>
<dbReference type="Proteomes" id="UP000663833">
    <property type="component" value="Unassembled WGS sequence"/>
</dbReference>
<evidence type="ECO:0000313" key="3">
    <source>
        <dbReference type="Proteomes" id="UP000663833"/>
    </source>
</evidence>
<keyword evidence="1" id="KW-0812">Transmembrane</keyword>
<gene>
    <name evidence="2" type="ORF">LUA448_LOCUS3392</name>
</gene>
<evidence type="ECO:0000256" key="1">
    <source>
        <dbReference type="SAM" id="Phobius"/>
    </source>
</evidence>